<reference evidence="2" key="1">
    <citation type="submission" date="2022-01" db="EMBL/GenBank/DDBJ databases">
        <authorList>
            <person name="Lagorce A."/>
        </authorList>
    </citation>
    <scope>NUCLEOTIDE SEQUENCE</scope>
    <source>
        <strain evidence="2">Th15_F1_D04</strain>
    </source>
</reference>
<proteinExistence type="predicted"/>
<dbReference type="EMBL" id="CAKMTQ010000001">
    <property type="protein sequence ID" value="CAH1521569.1"/>
    <property type="molecule type" value="Genomic_DNA"/>
</dbReference>
<accession>A0AAU9Q240</accession>
<dbReference type="RefSeq" id="WP_409930141.1">
    <property type="nucleotide sequence ID" value="NZ_CAKMTQ010000001.1"/>
</dbReference>
<dbReference type="Pfam" id="PF08896">
    <property type="entry name" value="DUF1842"/>
    <property type="match status" value="1"/>
</dbReference>
<comment type="caution">
    <text evidence="2">The sequence shown here is derived from an EMBL/GenBank/DDBJ whole genome shotgun (WGS) entry which is preliminary data.</text>
</comment>
<name>A0AAU9Q240_9VIBR</name>
<gene>
    <name evidence="2" type="ORF">THF1D04_11016</name>
</gene>
<sequence>MKNQTNQSHDVFLASYIIGNKLAGGIRFDVKLLVGGPGQSITGKGNITQAVSPPLHVHTELTGNYHYQATMRDCHIMINLQGYQAYPGIPPVGVDLHNVTLRILLNDDWKSGVAFYSYKDSVGNWVEVENQPVTLESNDQVENLEKLTETHKELSEA</sequence>
<feature type="domain" description="DUF1842" evidence="1">
    <location>
        <begin position="11"/>
        <end position="120"/>
    </location>
</feature>
<dbReference type="Proteomes" id="UP001295420">
    <property type="component" value="Unassembled WGS sequence"/>
</dbReference>
<protein>
    <recommendedName>
        <fullName evidence="1">DUF1842 domain-containing protein</fullName>
    </recommendedName>
</protein>
<evidence type="ECO:0000259" key="1">
    <source>
        <dbReference type="Pfam" id="PF08896"/>
    </source>
</evidence>
<dbReference type="InterPro" id="IPR014992">
    <property type="entry name" value="DUF1842"/>
</dbReference>
<organism evidence="2 3">
    <name type="scientific">Vibrio owensii</name>
    <dbReference type="NCBI Taxonomy" id="696485"/>
    <lineage>
        <taxon>Bacteria</taxon>
        <taxon>Pseudomonadati</taxon>
        <taxon>Pseudomonadota</taxon>
        <taxon>Gammaproteobacteria</taxon>
        <taxon>Vibrionales</taxon>
        <taxon>Vibrionaceae</taxon>
        <taxon>Vibrio</taxon>
    </lineage>
</organism>
<dbReference type="AlphaFoldDB" id="A0AAU9Q240"/>
<evidence type="ECO:0000313" key="3">
    <source>
        <dbReference type="Proteomes" id="UP001295420"/>
    </source>
</evidence>
<evidence type="ECO:0000313" key="2">
    <source>
        <dbReference type="EMBL" id="CAH1521569.1"/>
    </source>
</evidence>